<keyword evidence="1" id="KW-0436">Ligase</keyword>
<evidence type="ECO:0000256" key="2">
    <source>
        <dbReference type="ARBA" id="ARBA00022741"/>
    </source>
</evidence>
<keyword evidence="2 4" id="KW-0547">Nucleotide-binding</keyword>
<proteinExistence type="predicted"/>
<keyword evidence="7" id="KW-1185">Reference proteome</keyword>
<dbReference type="KEGG" id="hha:Hhal_0089"/>
<feature type="domain" description="ATP-grasp" evidence="5">
    <location>
        <begin position="91"/>
        <end position="314"/>
    </location>
</feature>
<dbReference type="PANTHER" id="PTHR43585:SF2">
    <property type="entry name" value="ATP-GRASP ENZYME FSQD"/>
    <property type="match status" value="1"/>
</dbReference>
<dbReference type="InterPro" id="IPR052032">
    <property type="entry name" value="ATP-dep_AA_Ligase"/>
</dbReference>
<dbReference type="GO" id="GO:0016874">
    <property type="term" value="F:ligase activity"/>
    <property type="evidence" value="ECO:0007669"/>
    <property type="project" value="UniProtKB-KW"/>
</dbReference>
<dbReference type="OrthoDB" id="8441067at2"/>
<evidence type="ECO:0000313" key="6">
    <source>
        <dbReference type="EMBL" id="ABM60884.1"/>
    </source>
</evidence>
<accession>A1WT72</accession>
<dbReference type="HOGENOM" id="CLU_635798_0_0_6"/>
<evidence type="ECO:0000256" key="3">
    <source>
        <dbReference type="ARBA" id="ARBA00022840"/>
    </source>
</evidence>
<dbReference type="PANTHER" id="PTHR43585">
    <property type="entry name" value="FUMIPYRROLE BIOSYNTHESIS PROTEIN C"/>
    <property type="match status" value="1"/>
</dbReference>
<protein>
    <recommendedName>
        <fullName evidence="5">ATP-grasp domain-containing protein</fullName>
    </recommendedName>
</protein>
<dbReference type="PROSITE" id="PS50975">
    <property type="entry name" value="ATP_GRASP"/>
    <property type="match status" value="1"/>
</dbReference>
<dbReference type="RefSeq" id="WP_011812907.1">
    <property type="nucleotide sequence ID" value="NC_008789.1"/>
</dbReference>
<evidence type="ECO:0000256" key="1">
    <source>
        <dbReference type="ARBA" id="ARBA00022598"/>
    </source>
</evidence>
<dbReference type="Proteomes" id="UP000000647">
    <property type="component" value="Chromosome"/>
</dbReference>
<dbReference type="InterPro" id="IPR011761">
    <property type="entry name" value="ATP-grasp"/>
</dbReference>
<gene>
    <name evidence="6" type="ordered locus">Hhal_0089</name>
</gene>
<evidence type="ECO:0000313" key="7">
    <source>
        <dbReference type="Proteomes" id="UP000000647"/>
    </source>
</evidence>
<sequence>MMKFGVINPQPYMEPALAELEQHFGVERIYPKGWGAREIEATARHCHEQGVVAVAGFAQKDAFHHLLINERLGNPVPSRVAFFYCMNKYLMRTLERDPFFYAPVDPLQESDDQIAARVPAHEWPFMLKNTSLSLGRGIFRIASVDELQRVLADYRQDHELQRALARQYAAYLDGVPPQQVPALAPPFIAEHLVDINRATEYCYEGYITNDGEVVHYGLTEEVYFSNHQALGYLTPPVSISRDMADTIEAWVSAYMRRLADLGYRNQFFNLEFWVMPDGALHLTEINPRAAHTYHYNYRYSFGNSLYADNLLLAAGEQPARPTPWDRWRAGGSYRYTLIVLITARESGRVDEILDYDYVDALEAEQGVLVRHVRRRDEVIDESELSAAGVMLQQLWITAPSSVEIIAREREIRSRIYRNRQDAVAYPPFWRI</sequence>
<evidence type="ECO:0000256" key="4">
    <source>
        <dbReference type="PROSITE-ProRule" id="PRU00409"/>
    </source>
</evidence>
<dbReference type="SUPFAM" id="SSF56059">
    <property type="entry name" value="Glutathione synthetase ATP-binding domain-like"/>
    <property type="match status" value="1"/>
</dbReference>
<reference evidence="6 7" key="2">
    <citation type="journal article" date="2013" name="Stand. Genomic Sci.">
        <title>Complete genome sequence of Halorhodospira halophila SL1.</title>
        <authorList>
            <person name="Challacombe J.F."/>
            <person name="Majid S."/>
            <person name="Deole R."/>
            <person name="Brettin T.S."/>
            <person name="Bruce D."/>
            <person name="Delano S.F."/>
            <person name="Detter J.C."/>
            <person name="Gleasner C.D."/>
            <person name="Han C.S."/>
            <person name="Misra M."/>
            <person name="Reitenga K.G."/>
            <person name="Mikhailova N."/>
            <person name="Woyke T."/>
            <person name="Pitluck S."/>
            <person name="Nolan M."/>
            <person name="Land M.L."/>
            <person name="Saunders E."/>
            <person name="Tapia R."/>
            <person name="Lapidus A."/>
            <person name="Ivanova N."/>
            <person name="Hoff W.D."/>
        </authorList>
    </citation>
    <scope>NUCLEOTIDE SEQUENCE [LARGE SCALE GENOMIC DNA]</scope>
    <source>
        <strain evidence="7">DSM 244 / SL1</strain>
    </source>
</reference>
<keyword evidence="3 4" id="KW-0067">ATP-binding</keyword>
<dbReference type="GO" id="GO:0005524">
    <property type="term" value="F:ATP binding"/>
    <property type="evidence" value="ECO:0007669"/>
    <property type="project" value="UniProtKB-UniRule"/>
</dbReference>
<dbReference type="AlphaFoldDB" id="A1WT72"/>
<reference evidence="7" key="1">
    <citation type="submission" date="2006-12" db="EMBL/GenBank/DDBJ databases">
        <title>Complete sequence of Halorhodospira halophila SL1.</title>
        <authorList>
            <consortium name="US DOE Joint Genome Institute"/>
            <person name="Copeland A."/>
            <person name="Lucas S."/>
            <person name="Lapidus A."/>
            <person name="Barry K."/>
            <person name="Detter J.C."/>
            <person name="Glavina del Rio T."/>
            <person name="Hammon N."/>
            <person name="Israni S."/>
            <person name="Dalin E."/>
            <person name="Tice H."/>
            <person name="Pitluck S."/>
            <person name="Saunders E."/>
            <person name="Brettin T."/>
            <person name="Bruce D."/>
            <person name="Han C."/>
            <person name="Tapia R."/>
            <person name="Schmutz J."/>
            <person name="Larimer F."/>
            <person name="Land M."/>
            <person name="Hauser L."/>
            <person name="Kyrpides N."/>
            <person name="Mikhailova N."/>
            <person name="Hoff W."/>
            <person name="Richardson P."/>
        </authorList>
    </citation>
    <scope>NUCLEOTIDE SEQUENCE [LARGE SCALE GENOMIC DNA]</scope>
    <source>
        <strain evidence="7">DSM 244 / SL1</strain>
    </source>
</reference>
<organism evidence="6 7">
    <name type="scientific">Halorhodospira halophila (strain DSM 244 / SL1)</name>
    <name type="common">Ectothiorhodospira halophila (strain DSM 244 / SL1)</name>
    <dbReference type="NCBI Taxonomy" id="349124"/>
    <lineage>
        <taxon>Bacteria</taxon>
        <taxon>Pseudomonadati</taxon>
        <taxon>Pseudomonadota</taxon>
        <taxon>Gammaproteobacteria</taxon>
        <taxon>Chromatiales</taxon>
        <taxon>Ectothiorhodospiraceae</taxon>
        <taxon>Halorhodospira</taxon>
    </lineage>
</organism>
<name>A1WT72_HALHL</name>
<dbReference type="eggNOG" id="COG0026">
    <property type="taxonomic scope" value="Bacteria"/>
</dbReference>
<dbReference type="Gene3D" id="3.30.470.20">
    <property type="entry name" value="ATP-grasp fold, B domain"/>
    <property type="match status" value="1"/>
</dbReference>
<dbReference type="STRING" id="349124.Hhal_0089"/>
<dbReference type="EMBL" id="CP000544">
    <property type="protein sequence ID" value="ABM60884.1"/>
    <property type="molecule type" value="Genomic_DNA"/>
</dbReference>
<evidence type="ECO:0000259" key="5">
    <source>
        <dbReference type="PROSITE" id="PS50975"/>
    </source>
</evidence>
<dbReference type="GO" id="GO:0046872">
    <property type="term" value="F:metal ion binding"/>
    <property type="evidence" value="ECO:0007669"/>
    <property type="project" value="InterPro"/>
</dbReference>